<dbReference type="CDD" id="cd11386">
    <property type="entry name" value="MCP_signal"/>
    <property type="match status" value="1"/>
</dbReference>
<dbReference type="Pfam" id="PF22673">
    <property type="entry name" value="MCP-like_PDC_1"/>
    <property type="match status" value="1"/>
</dbReference>
<dbReference type="PANTHER" id="PTHR32089:SF112">
    <property type="entry name" value="LYSOZYME-LIKE PROTEIN-RELATED"/>
    <property type="match status" value="1"/>
</dbReference>
<keyword evidence="4 6" id="KW-0807">Transducer</keyword>
<dbReference type="Pfam" id="PF00672">
    <property type="entry name" value="HAMP"/>
    <property type="match status" value="1"/>
</dbReference>
<feature type="domain" description="Methyl-accepting transducer" evidence="9">
    <location>
        <begin position="417"/>
        <end position="653"/>
    </location>
</feature>
<dbReference type="Gene3D" id="1.10.287.950">
    <property type="entry name" value="Methyl-accepting chemotaxis protein"/>
    <property type="match status" value="1"/>
</dbReference>
<keyword evidence="7" id="KW-0175">Coiled coil</keyword>
<reference evidence="11" key="1">
    <citation type="journal article" date="2014" name="Int. J. Syst. Evol. Microbiol.">
        <title>Complete genome sequence of Corynebacterium casei LMG S-19264T (=DSM 44701T), isolated from a smear-ripened cheese.</title>
        <authorList>
            <consortium name="US DOE Joint Genome Institute (JGI-PGF)"/>
            <person name="Walter F."/>
            <person name="Albersmeier A."/>
            <person name="Kalinowski J."/>
            <person name="Ruckert C."/>
        </authorList>
    </citation>
    <scope>NUCLEOTIDE SEQUENCE</scope>
    <source>
        <strain evidence="11">CGMCC 1.15178</strain>
    </source>
</reference>
<dbReference type="Pfam" id="PF00015">
    <property type="entry name" value="MCPsignal"/>
    <property type="match status" value="1"/>
</dbReference>
<evidence type="ECO:0000256" key="8">
    <source>
        <dbReference type="SAM" id="Phobius"/>
    </source>
</evidence>
<accession>A0A916ZEZ4</accession>
<feature type="coiled-coil region" evidence="7">
    <location>
        <begin position="667"/>
        <end position="697"/>
    </location>
</feature>
<evidence type="ECO:0000256" key="3">
    <source>
        <dbReference type="ARBA" id="ARBA00023136"/>
    </source>
</evidence>
<evidence type="ECO:0000256" key="6">
    <source>
        <dbReference type="PROSITE-ProRule" id="PRU00284"/>
    </source>
</evidence>
<dbReference type="InterPro" id="IPR004090">
    <property type="entry name" value="Chemotax_Me-accpt_rcpt"/>
</dbReference>
<dbReference type="GO" id="GO:0004888">
    <property type="term" value="F:transmembrane signaling receptor activity"/>
    <property type="evidence" value="ECO:0007669"/>
    <property type="project" value="InterPro"/>
</dbReference>
<dbReference type="PANTHER" id="PTHR32089">
    <property type="entry name" value="METHYL-ACCEPTING CHEMOTAXIS PROTEIN MCPB"/>
    <property type="match status" value="1"/>
</dbReference>
<dbReference type="Gene3D" id="6.10.340.10">
    <property type="match status" value="1"/>
</dbReference>
<dbReference type="InterPro" id="IPR003660">
    <property type="entry name" value="HAMP_dom"/>
</dbReference>
<dbReference type="CDD" id="cd12913">
    <property type="entry name" value="PDC1_MCP_like"/>
    <property type="match status" value="1"/>
</dbReference>
<keyword evidence="2" id="KW-1003">Cell membrane</keyword>
<keyword evidence="8" id="KW-1133">Transmembrane helix</keyword>
<dbReference type="PROSITE" id="PS50885">
    <property type="entry name" value="HAMP"/>
    <property type="match status" value="1"/>
</dbReference>
<evidence type="ECO:0008006" key="13">
    <source>
        <dbReference type="Google" id="ProtNLM"/>
    </source>
</evidence>
<evidence type="ECO:0000256" key="7">
    <source>
        <dbReference type="SAM" id="Coils"/>
    </source>
</evidence>
<protein>
    <recommendedName>
        <fullName evidence="13">Methyl-accepting chemotaxis protein</fullName>
    </recommendedName>
</protein>
<dbReference type="PRINTS" id="PR00260">
    <property type="entry name" value="CHEMTRNSDUCR"/>
</dbReference>
<evidence type="ECO:0000313" key="11">
    <source>
        <dbReference type="EMBL" id="GGD93269.1"/>
    </source>
</evidence>
<proteinExistence type="inferred from homology"/>
<dbReference type="GO" id="GO:0007165">
    <property type="term" value="P:signal transduction"/>
    <property type="evidence" value="ECO:0007669"/>
    <property type="project" value="UniProtKB-KW"/>
</dbReference>
<feature type="domain" description="HAMP" evidence="10">
    <location>
        <begin position="346"/>
        <end position="398"/>
    </location>
</feature>
<evidence type="ECO:0000256" key="4">
    <source>
        <dbReference type="ARBA" id="ARBA00023224"/>
    </source>
</evidence>
<evidence type="ECO:0000259" key="10">
    <source>
        <dbReference type="PROSITE" id="PS50885"/>
    </source>
</evidence>
<evidence type="ECO:0000259" key="9">
    <source>
        <dbReference type="PROSITE" id="PS50111"/>
    </source>
</evidence>
<gene>
    <name evidence="11" type="ORF">GCM10010911_59850</name>
</gene>
<dbReference type="Gene3D" id="3.30.450.20">
    <property type="entry name" value="PAS domain"/>
    <property type="match status" value="2"/>
</dbReference>
<dbReference type="Proteomes" id="UP000612456">
    <property type="component" value="Unassembled WGS sequence"/>
</dbReference>
<evidence type="ECO:0000256" key="2">
    <source>
        <dbReference type="ARBA" id="ARBA00022475"/>
    </source>
</evidence>
<comment type="similarity">
    <text evidence="5">Belongs to the methyl-accepting chemotaxis (MCP) protein family.</text>
</comment>
<comment type="caution">
    <text evidence="11">The sequence shown here is derived from an EMBL/GenBank/DDBJ whole genome shotgun (WGS) entry which is preliminary data.</text>
</comment>
<dbReference type="AlphaFoldDB" id="A0A916ZEZ4"/>
<dbReference type="SMART" id="SM00283">
    <property type="entry name" value="MA"/>
    <property type="match status" value="1"/>
</dbReference>
<organism evidence="11 12">
    <name type="scientific">Paenibacillus nasutitermitis</name>
    <dbReference type="NCBI Taxonomy" id="1652958"/>
    <lineage>
        <taxon>Bacteria</taxon>
        <taxon>Bacillati</taxon>
        <taxon>Bacillota</taxon>
        <taxon>Bacilli</taxon>
        <taxon>Bacillales</taxon>
        <taxon>Paenibacillaceae</taxon>
        <taxon>Paenibacillus</taxon>
    </lineage>
</organism>
<dbReference type="SUPFAM" id="SSF58104">
    <property type="entry name" value="Methyl-accepting chemotaxis protein (MCP) signaling domain"/>
    <property type="match status" value="1"/>
</dbReference>
<evidence type="ECO:0000313" key="12">
    <source>
        <dbReference type="Proteomes" id="UP000612456"/>
    </source>
</evidence>
<dbReference type="CDD" id="cd06225">
    <property type="entry name" value="HAMP"/>
    <property type="match status" value="1"/>
</dbReference>
<dbReference type="RefSeq" id="WP_188997881.1">
    <property type="nucleotide sequence ID" value="NZ_BMHP01000006.1"/>
</dbReference>
<dbReference type="SMART" id="SM00304">
    <property type="entry name" value="HAMP"/>
    <property type="match status" value="1"/>
</dbReference>
<comment type="subcellular location">
    <subcellularLocation>
        <location evidence="1">Cell membrane</location>
    </subcellularLocation>
</comment>
<dbReference type="GO" id="GO:0005886">
    <property type="term" value="C:plasma membrane"/>
    <property type="evidence" value="ECO:0007669"/>
    <property type="project" value="UniProtKB-SubCell"/>
</dbReference>
<name>A0A916ZEZ4_9BACL</name>
<evidence type="ECO:0000256" key="5">
    <source>
        <dbReference type="ARBA" id="ARBA00029447"/>
    </source>
</evidence>
<dbReference type="InterPro" id="IPR004089">
    <property type="entry name" value="MCPsignal_dom"/>
</dbReference>
<evidence type="ECO:0000256" key="1">
    <source>
        <dbReference type="ARBA" id="ARBA00004236"/>
    </source>
</evidence>
<reference evidence="11" key="2">
    <citation type="submission" date="2020-09" db="EMBL/GenBank/DDBJ databases">
        <authorList>
            <person name="Sun Q."/>
            <person name="Zhou Y."/>
        </authorList>
    </citation>
    <scope>NUCLEOTIDE SEQUENCE</scope>
    <source>
        <strain evidence="11">CGMCC 1.15178</strain>
    </source>
</reference>
<sequence length="704" mass="76586">MRNIRNLSLSVKLVTVMGIFILFIFFFMIMLNLKQLYTISLEEGELTAHNAGQEYATMLRTKLVEIQSKLETMGDTLQAAKLNNKWTREDIVLWLHDALEEHTDLLGIYTAWEPDAFDHNDKGNIRKNPYDDGTGRFVPYLARAQDKIVPEPLKGYEVPGEGDYYQIPKKTKQLTYIDPYLYNVAGTESLMMSVVQPILDENGRFLGVVGADLSLADLQKEAENFKPLGGYVSLITDEGVYAVNPNDPESILKPFGDQPEKEALWQKVMKGETTAGYTLNSANKEVLRAFESIVMPGTTDNTWYTSTVVERSVILSSFTENRRDSLIIGIFSMVLLGGILITMIRRMVIRPVQALGGKLQLMAEGDFTQHLEVKSNDELGRMAGNFNVMAEKLRGMLGLVADTAMAVGAASQQLTASAGESSKAAENIAESIQGVAEGAVSQRQQAGETAVAVTEMAKGVQRIAESSVSVSSSVSDVTVQTEQGNLRIREAVSQMGQVQDAVKETGEAIDRLNQRSEEIGSMIGMITNISTQTNLLALNASIEAARVGEQGRGFAVVAMEVRKLAEQTKEAAEQVTHLVGDFRSDTEKAARSMAAGYAQVNSGVLSVRESGQVFHAIMAEMGSVNDQIQDVSASAEQMTASSQQIAASVDQLADIASEASGNSHQVAAASEEQLASMEEIAASAESLSKMVEDLMDRLSHFKIG</sequence>
<dbReference type="EMBL" id="BMHP01000006">
    <property type="protein sequence ID" value="GGD93269.1"/>
    <property type="molecule type" value="Genomic_DNA"/>
</dbReference>
<feature type="transmembrane region" description="Helical" evidence="8">
    <location>
        <begin position="12"/>
        <end position="31"/>
    </location>
</feature>
<keyword evidence="12" id="KW-1185">Reference proteome</keyword>
<keyword evidence="3 8" id="KW-0472">Membrane</keyword>
<dbReference type="GO" id="GO:0006935">
    <property type="term" value="P:chemotaxis"/>
    <property type="evidence" value="ECO:0007669"/>
    <property type="project" value="InterPro"/>
</dbReference>
<keyword evidence="8" id="KW-0812">Transmembrane</keyword>
<dbReference type="PROSITE" id="PS50111">
    <property type="entry name" value="CHEMOTAXIS_TRANSDUC_2"/>
    <property type="match status" value="1"/>
</dbReference>